<evidence type="ECO:0000256" key="8">
    <source>
        <dbReference type="ARBA" id="ARBA00022989"/>
    </source>
</evidence>
<organism evidence="11 12">
    <name type="scientific">Eumeta variegata</name>
    <name type="common">Bagworm moth</name>
    <name type="synonym">Eumeta japonica</name>
    <dbReference type="NCBI Taxonomy" id="151549"/>
    <lineage>
        <taxon>Eukaryota</taxon>
        <taxon>Metazoa</taxon>
        <taxon>Ecdysozoa</taxon>
        <taxon>Arthropoda</taxon>
        <taxon>Hexapoda</taxon>
        <taxon>Insecta</taxon>
        <taxon>Pterygota</taxon>
        <taxon>Neoptera</taxon>
        <taxon>Endopterygota</taxon>
        <taxon>Lepidoptera</taxon>
        <taxon>Glossata</taxon>
        <taxon>Ditrysia</taxon>
        <taxon>Tineoidea</taxon>
        <taxon>Psychidae</taxon>
        <taxon>Oiketicinae</taxon>
        <taxon>Eumeta</taxon>
    </lineage>
</organism>
<dbReference type="InterPro" id="IPR047664">
    <property type="entry name" value="SWEET"/>
</dbReference>
<feature type="transmembrane region" description="Helical" evidence="10">
    <location>
        <begin position="162"/>
        <end position="184"/>
    </location>
</feature>
<feature type="transmembrane region" description="Helical" evidence="10">
    <location>
        <begin position="101"/>
        <end position="119"/>
    </location>
</feature>
<evidence type="ECO:0000256" key="6">
    <source>
        <dbReference type="ARBA" id="ARBA00022692"/>
    </source>
</evidence>
<comment type="similarity">
    <text evidence="2">Belongs to the SWEET sugar transporter family.</text>
</comment>
<feature type="transmembrane region" description="Helical" evidence="10">
    <location>
        <begin position="14"/>
        <end position="38"/>
    </location>
</feature>
<dbReference type="EMBL" id="BGZK01000443">
    <property type="protein sequence ID" value="GBP43813.1"/>
    <property type="molecule type" value="Genomic_DNA"/>
</dbReference>
<keyword evidence="12" id="KW-1185">Reference proteome</keyword>
<evidence type="ECO:0000256" key="4">
    <source>
        <dbReference type="ARBA" id="ARBA00022448"/>
    </source>
</evidence>
<evidence type="ECO:0000256" key="3">
    <source>
        <dbReference type="ARBA" id="ARBA00021741"/>
    </source>
</evidence>
<dbReference type="OrthoDB" id="409725at2759"/>
<keyword evidence="9 10" id="KW-0472">Membrane</keyword>
<protein>
    <recommendedName>
        <fullName evidence="3">Sugar transporter SWEET1</fullName>
    </recommendedName>
</protein>
<keyword evidence="5 11" id="KW-0762">Sugar transport</keyword>
<feature type="transmembrane region" description="Helical" evidence="10">
    <location>
        <begin position="74"/>
        <end position="95"/>
    </location>
</feature>
<evidence type="ECO:0000256" key="5">
    <source>
        <dbReference type="ARBA" id="ARBA00022597"/>
    </source>
</evidence>
<evidence type="ECO:0000313" key="12">
    <source>
        <dbReference type="Proteomes" id="UP000299102"/>
    </source>
</evidence>
<dbReference type="Proteomes" id="UP000299102">
    <property type="component" value="Unassembled WGS sequence"/>
</dbReference>
<evidence type="ECO:0000256" key="7">
    <source>
        <dbReference type="ARBA" id="ARBA00022737"/>
    </source>
</evidence>
<proteinExistence type="inferred from homology"/>
<dbReference type="GO" id="GO:0051119">
    <property type="term" value="F:sugar transmembrane transporter activity"/>
    <property type="evidence" value="ECO:0007669"/>
    <property type="project" value="InterPro"/>
</dbReference>
<dbReference type="PANTHER" id="PTHR10791:SF5">
    <property type="entry name" value="SUGAR TRANSPORTER SWEET"/>
    <property type="match status" value="1"/>
</dbReference>
<dbReference type="Pfam" id="PF03083">
    <property type="entry name" value="MtN3_slv"/>
    <property type="match status" value="2"/>
</dbReference>
<dbReference type="InterPro" id="IPR004316">
    <property type="entry name" value="SWEET_rpt"/>
</dbReference>
<dbReference type="GO" id="GO:0016020">
    <property type="term" value="C:membrane"/>
    <property type="evidence" value="ECO:0007669"/>
    <property type="project" value="InterPro"/>
</dbReference>
<evidence type="ECO:0000313" key="11">
    <source>
        <dbReference type="EMBL" id="GBP43813.1"/>
    </source>
</evidence>
<evidence type="ECO:0000256" key="1">
    <source>
        <dbReference type="ARBA" id="ARBA00004127"/>
    </source>
</evidence>
<dbReference type="GO" id="GO:0012505">
    <property type="term" value="C:endomembrane system"/>
    <property type="evidence" value="ECO:0007669"/>
    <property type="project" value="UniProtKB-SubCell"/>
</dbReference>
<feature type="transmembrane region" description="Helical" evidence="10">
    <location>
        <begin position="44"/>
        <end position="62"/>
    </location>
</feature>
<reference evidence="11 12" key="1">
    <citation type="journal article" date="2019" name="Commun. Biol.">
        <title>The bagworm genome reveals a unique fibroin gene that provides high tensile strength.</title>
        <authorList>
            <person name="Kono N."/>
            <person name="Nakamura H."/>
            <person name="Ohtoshi R."/>
            <person name="Tomita M."/>
            <person name="Numata K."/>
            <person name="Arakawa K."/>
        </authorList>
    </citation>
    <scope>NUCLEOTIDE SEQUENCE [LARGE SCALE GENOMIC DNA]</scope>
</reference>
<evidence type="ECO:0000256" key="9">
    <source>
        <dbReference type="ARBA" id="ARBA00023136"/>
    </source>
</evidence>
<evidence type="ECO:0000256" key="2">
    <source>
        <dbReference type="ARBA" id="ARBA00007809"/>
    </source>
</evidence>
<evidence type="ECO:0000256" key="10">
    <source>
        <dbReference type="SAM" id="Phobius"/>
    </source>
</evidence>
<feature type="transmembrane region" description="Helical" evidence="10">
    <location>
        <begin position="131"/>
        <end position="150"/>
    </location>
</feature>
<keyword evidence="8 10" id="KW-1133">Transmembrane helix</keyword>
<accession>A0A4C1VYE2</accession>
<name>A0A4C1VYE2_EUMVA</name>
<sequence length="206" mass="22940">MEALSGILYPYKDLIGSIAGIVTIGQMFSGTFMCYDMYKQGDTGGMGVMPFLGGFIMGVLNLKYGYMIRDDTMILVNFVGLALSIIYLMVYFNYAQDKVTVWAKMGLGGAFAAAVIAYSEMEDPKVVEHRFGLILTAFMFWLIASPLFGLSDIIKNKSTEGLPFPMIFSGTIVTFMWLLYGVVLKNQFIVVSRRRGRSRPFNLSVP</sequence>
<keyword evidence="4" id="KW-0813">Transport</keyword>
<gene>
    <name evidence="11" type="primary">slv</name>
    <name evidence="11" type="ORF">EVAR_82244_1</name>
</gene>
<dbReference type="Gene3D" id="1.20.1280.290">
    <property type="match status" value="2"/>
</dbReference>
<keyword evidence="6 10" id="KW-0812">Transmembrane</keyword>
<dbReference type="PANTHER" id="PTHR10791">
    <property type="entry name" value="RAG1-ACTIVATING PROTEIN 1"/>
    <property type="match status" value="1"/>
</dbReference>
<comment type="caution">
    <text evidence="11">The sequence shown here is derived from an EMBL/GenBank/DDBJ whole genome shotgun (WGS) entry which is preliminary data.</text>
</comment>
<keyword evidence="7" id="KW-0677">Repeat</keyword>
<comment type="subcellular location">
    <subcellularLocation>
        <location evidence="1">Endomembrane system</location>
        <topology evidence="1">Multi-pass membrane protein</topology>
    </subcellularLocation>
</comment>
<dbReference type="AlphaFoldDB" id="A0A4C1VYE2"/>